<name>A0A9W9BY60_9PLEO</name>
<protein>
    <recommendedName>
        <fullName evidence="3">F-box domain-containing protein</fullName>
    </recommendedName>
</protein>
<dbReference type="AlphaFoldDB" id="A0A9W9BY60"/>
<keyword evidence="2" id="KW-1185">Reference proteome</keyword>
<proteinExistence type="predicted"/>
<comment type="caution">
    <text evidence="1">The sequence shown here is derived from an EMBL/GenBank/DDBJ whole genome shotgun (WGS) entry which is preliminary data.</text>
</comment>
<reference evidence="1" key="1">
    <citation type="submission" date="2022-10" db="EMBL/GenBank/DDBJ databases">
        <title>Tapping the CABI collections for fungal endophytes: first genome assemblies for Collariella, Neodidymelliopsis, Ascochyta clinopodiicola, Didymella pomorum, Didymosphaeria variabile, Neocosmospora piperis and Neocucurbitaria cava.</title>
        <authorList>
            <person name="Hill R."/>
        </authorList>
    </citation>
    <scope>NUCLEOTIDE SEQUENCE</scope>
    <source>
        <strain evidence="1">IMI 360193</strain>
    </source>
</reference>
<sequence length="480" mass="54502">MSPMADAQVKSLYALPNELLIQIASHLDVEAPSVSRFAYEPASDLTSSGVTPLKYLSCVSWRLRKLVIPILFKYVRVPLDQNPQWVPLDARLIESMQGQLSTLSNHEFMIYTKMRSKFKSSSVFAFDQSFDDILINLCRIQEGDEFLKSSPTILWLPHLTSSFANLGRLVSRYQLKQHIRSVVVHTDIEYGLRHVSTADAPLARAVNEIWEQIFQCLNPNRVVVAAPPATLAGLLDTQMLSSDTWAFDMKTHYIELMHISPPPTDHTSTSCRPWNTALIHRRPWTHIGYNEGSSITAYSTYEYHLKQSPKMLYLILMRLAKEVESCCNITSFSFTGIFPFATNITSIIRALHRIPTLRNITFQLAPGLENNLLRQPERLGRAQSGDLWLEWTESYKVIASYLGVFDFEDGAEFTSRDCTSETLTRDVEEIVELLKHRGAGWRNKEDQVGVWVRDHALDDDFTAPSVDQLTALTGDTTITI</sequence>
<dbReference type="EMBL" id="JAPEUV010000083">
    <property type="protein sequence ID" value="KAJ4334104.1"/>
    <property type="molecule type" value="Genomic_DNA"/>
</dbReference>
<dbReference type="Proteomes" id="UP001140562">
    <property type="component" value="Unassembled WGS sequence"/>
</dbReference>
<dbReference type="OrthoDB" id="5296720at2759"/>
<evidence type="ECO:0008006" key="3">
    <source>
        <dbReference type="Google" id="ProtNLM"/>
    </source>
</evidence>
<gene>
    <name evidence="1" type="ORF">N0V87_007158</name>
</gene>
<evidence type="ECO:0000313" key="1">
    <source>
        <dbReference type="EMBL" id="KAJ4334104.1"/>
    </source>
</evidence>
<accession>A0A9W9BY60</accession>
<organism evidence="1 2">
    <name type="scientific">Didymella glomerata</name>
    <dbReference type="NCBI Taxonomy" id="749621"/>
    <lineage>
        <taxon>Eukaryota</taxon>
        <taxon>Fungi</taxon>
        <taxon>Dikarya</taxon>
        <taxon>Ascomycota</taxon>
        <taxon>Pezizomycotina</taxon>
        <taxon>Dothideomycetes</taxon>
        <taxon>Pleosporomycetidae</taxon>
        <taxon>Pleosporales</taxon>
        <taxon>Pleosporineae</taxon>
        <taxon>Didymellaceae</taxon>
        <taxon>Didymella</taxon>
    </lineage>
</organism>
<evidence type="ECO:0000313" key="2">
    <source>
        <dbReference type="Proteomes" id="UP001140562"/>
    </source>
</evidence>